<evidence type="ECO:0000313" key="19">
    <source>
        <dbReference type="Proteomes" id="UP000199545"/>
    </source>
</evidence>
<dbReference type="SUPFAM" id="SSF56601">
    <property type="entry name" value="beta-lactamase/transpeptidase-like"/>
    <property type="match status" value="1"/>
</dbReference>
<evidence type="ECO:0000256" key="15">
    <source>
        <dbReference type="SAM" id="MobiDB-lite"/>
    </source>
</evidence>
<keyword evidence="19" id="KW-1185">Reference proteome</keyword>
<evidence type="ECO:0000256" key="8">
    <source>
        <dbReference type="ARBA" id="ARBA00022960"/>
    </source>
</evidence>
<evidence type="ECO:0000256" key="12">
    <source>
        <dbReference type="ARBA" id="ARBA00023316"/>
    </source>
</evidence>
<feature type="compositionally biased region" description="Pro residues" evidence="15">
    <location>
        <begin position="701"/>
        <end position="710"/>
    </location>
</feature>
<organism evidence="18 19">
    <name type="scientific">Thermoflavimicrobium dichotomicum</name>
    <dbReference type="NCBI Taxonomy" id="46223"/>
    <lineage>
        <taxon>Bacteria</taxon>
        <taxon>Bacillati</taxon>
        <taxon>Bacillota</taxon>
        <taxon>Bacilli</taxon>
        <taxon>Bacillales</taxon>
        <taxon>Thermoactinomycetaceae</taxon>
        <taxon>Thermoflavimicrobium</taxon>
    </lineage>
</organism>
<evidence type="ECO:0000256" key="9">
    <source>
        <dbReference type="ARBA" id="ARBA00022984"/>
    </source>
</evidence>
<keyword evidence="12" id="KW-0961">Cell wall biogenesis/degradation</keyword>
<protein>
    <submittedName>
        <fullName evidence="18">Penicillin-binding protein</fullName>
    </submittedName>
</protein>
<dbReference type="GO" id="GO:0009002">
    <property type="term" value="F:serine-type D-Ala-D-Ala carboxypeptidase activity"/>
    <property type="evidence" value="ECO:0007669"/>
    <property type="project" value="UniProtKB-EC"/>
</dbReference>
<comment type="subcellular location">
    <subcellularLocation>
        <location evidence="1">Cell membrane</location>
    </subcellularLocation>
</comment>
<keyword evidence="7" id="KW-0378">Hydrolase</keyword>
<evidence type="ECO:0000256" key="7">
    <source>
        <dbReference type="ARBA" id="ARBA00022801"/>
    </source>
</evidence>
<dbReference type="GO" id="GO:0008658">
    <property type="term" value="F:penicillin binding"/>
    <property type="evidence" value="ECO:0007669"/>
    <property type="project" value="InterPro"/>
</dbReference>
<dbReference type="InterPro" id="IPR050396">
    <property type="entry name" value="Glycosyltr_51/Transpeptidase"/>
</dbReference>
<dbReference type="GO" id="GO:0008955">
    <property type="term" value="F:peptidoglycan glycosyltransferase activity"/>
    <property type="evidence" value="ECO:0007669"/>
    <property type="project" value="UniProtKB-EC"/>
</dbReference>
<name>A0A1I3MKY4_9BACL</name>
<proteinExistence type="predicted"/>
<evidence type="ECO:0000313" key="18">
    <source>
        <dbReference type="EMBL" id="SFI97602.1"/>
    </source>
</evidence>
<dbReference type="EMBL" id="FORR01000003">
    <property type="protein sequence ID" value="SFI97602.1"/>
    <property type="molecule type" value="Genomic_DNA"/>
</dbReference>
<evidence type="ECO:0000256" key="2">
    <source>
        <dbReference type="ARBA" id="ARBA00022475"/>
    </source>
</evidence>
<keyword evidence="8" id="KW-0133">Cell shape</keyword>
<evidence type="ECO:0000256" key="10">
    <source>
        <dbReference type="ARBA" id="ARBA00023136"/>
    </source>
</evidence>
<evidence type="ECO:0000256" key="3">
    <source>
        <dbReference type="ARBA" id="ARBA00022645"/>
    </source>
</evidence>
<evidence type="ECO:0000256" key="1">
    <source>
        <dbReference type="ARBA" id="ARBA00004236"/>
    </source>
</evidence>
<feature type="region of interest" description="Disordered" evidence="15">
    <location>
        <begin position="689"/>
        <end position="751"/>
    </location>
</feature>
<dbReference type="GO" id="GO:0009252">
    <property type="term" value="P:peptidoglycan biosynthetic process"/>
    <property type="evidence" value="ECO:0007669"/>
    <property type="project" value="UniProtKB-KW"/>
</dbReference>
<evidence type="ECO:0000259" key="17">
    <source>
        <dbReference type="Pfam" id="PF00912"/>
    </source>
</evidence>
<keyword evidence="4" id="KW-0645">Protease</keyword>
<keyword evidence="10" id="KW-0472">Membrane</keyword>
<keyword evidence="5" id="KW-0328">Glycosyltransferase</keyword>
<dbReference type="GO" id="GO:0008360">
    <property type="term" value="P:regulation of cell shape"/>
    <property type="evidence" value="ECO:0007669"/>
    <property type="project" value="UniProtKB-KW"/>
</dbReference>
<reference evidence="18 19" key="1">
    <citation type="submission" date="2016-10" db="EMBL/GenBank/DDBJ databases">
        <authorList>
            <person name="de Groot N.N."/>
        </authorList>
    </citation>
    <scope>NUCLEOTIDE SEQUENCE [LARGE SCALE GENOMIC DNA]</scope>
    <source>
        <strain evidence="18 19">DSM 44778</strain>
    </source>
</reference>
<keyword evidence="11" id="KW-0511">Multifunctional enzyme</keyword>
<sequence length="751" mass="84533">MSVAIFLVTTIGAVGIGIGVVSAMVQDQTIQTKSDFEKSLKGLFQTSYAYFSNKDASGKPVKIGELRYDNNNRKLIKSLDEVSPYLIHAFISIEDRDFYEHHGIVLRSIVRAAYQQVVGSEVTTGGSTITQQLVKNIILNDRSKVFSRKAKEIILALRMEQMYSKDEILVYYLNSVFFGKGAHGRKMHGVEAAARGLFNTDAKHLHLAQAAYLAGMVQRPNALNPLDDDPKNLERGLKRMKLVLDKMREYEKISQREYEEALRFDIKKSLARSEHFNDGYERYPFIMFAIEDEAAETLMEMDRLNIQELKKQGKYKALLEEYKKKAVTGGYHFYTTIDEKLYNAINRMATQGLTFYPRTYKGKKTKEQLGATLIHNKTGAVLAFVSSSEKFNVNQQDHALHVSRQPGSTIKPLLVFAPAMEEGIVSPSSKIIDEKMRKRDGSGYYKNASGSYQGPVTVTEALKWSYNIPAIKTFNALGHQKGFHYLTKMGLPPDPNDGESAAIGGMTQGFTVEKMSAAFSTFANQGLYNKPFLISKVTDSDGKVIWEHKPRPVRVFSPQTAYKTTMMLKQVLNGTATYIQARLPSGYELAGKTGTTNEDRDLWFIGYTPDITLGVWGGYDYNFSMAHNEKFVKKAWVNMFQAAVKASPDLIPKGTHFKHPGYLGPEICGFECDEVAEYYRKLEEQRKKEEEEKKSKLPEIPIIPPILEPPPTEEPDQPSTEPAPPSPGPHPPSPPPQRPPLESYLRFPRSS</sequence>
<dbReference type="InterPro" id="IPR012338">
    <property type="entry name" value="Beta-lactam/transpept-like"/>
</dbReference>
<feature type="domain" description="Glycosyl transferase family 51" evidence="17">
    <location>
        <begin position="64"/>
        <end position="247"/>
    </location>
</feature>
<accession>A0A1I3MKY4</accession>
<evidence type="ECO:0000256" key="6">
    <source>
        <dbReference type="ARBA" id="ARBA00022679"/>
    </source>
</evidence>
<keyword evidence="9" id="KW-0573">Peptidoglycan synthesis</keyword>
<dbReference type="InterPro" id="IPR001460">
    <property type="entry name" value="PCN-bd_Tpept"/>
</dbReference>
<evidence type="ECO:0000256" key="11">
    <source>
        <dbReference type="ARBA" id="ARBA00023268"/>
    </source>
</evidence>
<keyword evidence="2" id="KW-1003">Cell membrane</keyword>
<evidence type="ECO:0000259" key="16">
    <source>
        <dbReference type="Pfam" id="PF00905"/>
    </source>
</evidence>
<feature type="compositionally biased region" description="Pro residues" evidence="15">
    <location>
        <begin position="721"/>
        <end position="739"/>
    </location>
</feature>
<evidence type="ECO:0000256" key="5">
    <source>
        <dbReference type="ARBA" id="ARBA00022676"/>
    </source>
</evidence>
<dbReference type="Gene3D" id="1.10.3810.10">
    <property type="entry name" value="Biosynthetic peptidoglycan transglycosylase-like"/>
    <property type="match status" value="1"/>
</dbReference>
<dbReference type="STRING" id="46223.SAMN05421852_103110"/>
<keyword evidence="3" id="KW-0121">Carboxypeptidase</keyword>
<dbReference type="InterPro" id="IPR036950">
    <property type="entry name" value="PBP_transglycosylase"/>
</dbReference>
<comment type="catalytic activity">
    <reaction evidence="14">
        <text>[GlcNAc-(1-&gt;4)-Mur2Ac(oyl-L-Ala-gamma-D-Glu-L-Lys-D-Ala-D-Ala)](n)-di-trans,octa-cis-undecaprenyl diphosphate + beta-D-GlcNAc-(1-&gt;4)-Mur2Ac(oyl-L-Ala-gamma-D-Glu-L-Lys-D-Ala-D-Ala)-di-trans,octa-cis-undecaprenyl diphosphate = [GlcNAc-(1-&gt;4)-Mur2Ac(oyl-L-Ala-gamma-D-Glu-L-Lys-D-Ala-D-Ala)](n+1)-di-trans,octa-cis-undecaprenyl diphosphate + di-trans,octa-cis-undecaprenyl diphosphate + H(+)</text>
        <dbReference type="Rhea" id="RHEA:23708"/>
        <dbReference type="Rhea" id="RHEA-COMP:9602"/>
        <dbReference type="Rhea" id="RHEA-COMP:9603"/>
        <dbReference type="ChEBI" id="CHEBI:15378"/>
        <dbReference type="ChEBI" id="CHEBI:58405"/>
        <dbReference type="ChEBI" id="CHEBI:60033"/>
        <dbReference type="ChEBI" id="CHEBI:78435"/>
        <dbReference type="EC" id="2.4.99.28"/>
    </reaction>
</comment>
<dbReference type="Gene3D" id="3.40.710.10">
    <property type="entry name" value="DD-peptidase/beta-lactamase superfamily"/>
    <property type="match status" value="1"/>
</dbReference>
<dbReference type="Pfam" id="PF00905">
    <property type="entry name" value="Transpeptidase"/>
    <property type="match status" value="1"/>
</dbReference>
<dbReference type="InterPro" id="IPR001264">
    <property type="entry name" value="Glyco_trans_51"/>
</dbReference>
<evidence type="ECO:0000256" key="14">
    <source>
        <dbReference type="ARBA" id="ARBA00049902"/>
    </source>
</evidence>
<dbReference type="PANTHER" id="PTHR32282:SF11">
    <property type="entry name" value="PENICILLIN-BINDING PROTEIN 1B"/>
    <property type="match status" value="1"/>
</dbReference>
<comment type="catalytic activity">
    <reaction evidence="13">
        <text>Preferential cleavage: (Ac)2-L-Lys-D-Ala-|-D-Ala. Also transpeptidation of peptidyl-alanyl moieties that are N-acyl substituents of D-alanine.</text>
        <dbReference type="EC" id="3.4.16.4"/>
    </reaction>
</comment>
<gene>
    <name evidence="18" type="ORF">SAMN05421852_103110</name>
</gene>
<evidence type="ECO:0000256" key="13">
    <source>
        <dbReference type="ARBA" id="ARBA00034000"/>
    </source>
</evidence>
<dbReference type="AlphaFoldDB" id="A0A1I3MKY4"/>
<dbReference type="PANTHER" id="PTHR32282">
    <property type="entry name" value="BINDING PROTEIN TRANSPEPTIDASE, PUTATIVE-RELATED"/>
    <property type="match status" value="1"/>
</dbReference>
<dbReference type="GO" id="GO:0030288">
    <property type="term" value="C:outer membrane-bounded periplasmic space"/>
    <property type="evidence" value="ECO:0007669"/>
    <property type="project" value="TreeGrafter"/>
</dbReference>
<dbReference type="GO" id="GO:0071555">
    <property type="term" value="P:cell wall organization"/>
    <property type="evidence" value="ECO:0007669"/>
    <property type="project" value="UniProtKB-KW"/>
</dbReference>
<dbReference type="Proteomes" id="UP000199545">
    <property type="component" value="Unassembled WGS sequence"/>
</dbReference>
<dbReference type="GO" id="GO:0006508">
    <property type="term" value="P:proteolysis"/>
    <property type="evidence" value="ECO:0007669"/>
    <property type="project" value="UniProtKB-KW"/>
</dbReference>
<evidence type="ECO:0000256" key="4">
    <source>
        <dbReference type="ARBA" id="ARBA00022670"/>
    </source>
</evidence>
<keyword evidence="6" id="KW-0808">Transferase</keyword>
<feature type="domain" description="Penicillin-binding protein transpeptidase" evidence="16">
    <location>
        <begin position="370"/>
        <end position="610"/>
    </location>
</feature>
<dbReference type="InterPro" id="IPR023346">
    <property type="entry name" value="Lysozyme-like_dom_sf"/>
</dbReference>
<dbReference type="Pfam" id="PF00912">
    <property type="entry name" value="Transgly"/>
    <property type="match status" value="1"/>
</dbReference>
<dbReference type="GO" id="GO:0005886">
    <property type="term" value="C:plasma membrane"/>
    <property type="evidence" value="ECO:0007669"/>
    <property type="project" value="UniProtKB-SubCell"/>
</dbReference>
<dbReference type="SUPFAM" id="SSF53955">
    <property type="entry name" value="Lysozyme-like"/>
    <property type="match status" value="1"/>
</dbReference>